<evidence type="ECO:0000313" key="2">
    <source>
        <dbReference type="EMBL" id="MWU29359.1"/>
    </source>
</evidence>
<dbReference type="Proteomes" id="UP000441160">
    <property type="component" value="Unassembled WGS sequence"/>
</dbReference>
<gene>
    <name evidence="2" type="ORF">GP944_00935</name>
</gene>
<comment type="caution">
    <text evidence="2">The sequence shown here is derived from an EMBL/GenBank/DDBJ whole genome shotgun (WGS) entry which is preliminary data.</text>
</comment>
<protein>
    <recommendedName>
        <fullName evidence="4">Lipoprotein</fullName>
    </recommendedName>
</protein>
<evidence type="ECO:0000313" key="3">
    <source>
        <dbReference type="Proteomes" id="UP000441160"/>
    </source>
</evidence>
<dbReference type="EMBL" id="WTRX01000001">
    <property type="protein sequence ID" value="MWU29359.1"/>
    <property type="molecule type" value="Genomic_DNA"/>
</dbReference>
<keyword evidence="1" id="KW-0732">Signal</keyword>
<sequence length="127" mass="13458">MKKYLAAGIMTLSLSGCVHTGIMVLEKGKQEPLMGNATGSLFSGTFEASNTKGFSCKGKYNPLDSNPMLDVTMTCNDGRTGTARVLRTGSALTDGSGFGKLNDGTEVKILLGNMIHYAGAEGYWHKD</sequence>
<evidence type="ECO:0008006" key="4">
    <source>
        <dbReference type="Google" id="ProtNLM"/>
    </source>
</evidence>
<dbReference type="PROSITE" id="PS51257">
    <property type="entry name" value="PROKAR_LIPOPROTEIN"/>
    <property type="match status" value="1"/>
</dbReference>
<accession>A0AAW9WWB3</accession>
<organism evidence="2 3">
    <name type="scientific">Escherichia coli</name>
    <dbReference type="NCBI Taxonomy" id="562"/>
    <lineage>
        <taxon>Bacteria</taxon>
        <taxon>Pseudomonadati</taxon>
        <taxon>Pseudomonadota</taxon>
        <taxon>Gammaproteobacteria</taxon>
        <taxon>Enterobacterales</taxon>
        <taxon>Enterobacteriaceae</taxon>
        <taxon>Escherichia</taxon>
    </lineage>
</organism>
<feature type="signal peptide" evidence="1">
    <location>
        <begin position="1"/>
        <end position="20"/>
    </location>
</feature>
<evidence type="ECO:0000256" key="1">
    <source>
        <dbReference type="SAM" id="SignalP"/>
    </source>
</evidence>
<dbReference type="RefSeq" id="WP_097496091.1">
    <property type="nucleotide sequence ID" value="NZ_CANUEF010000005.1"/>
</dbReference>
<dbReference type="AlphaFoldDB" id="A0AAW9WWB3"/>
<reference evidence="2 3" key="1">
    <citation type="submission" date="2019-12" db="EMBL/GenBank/DDBJ databases">
        <title>Enteriobacteria Tanzani isolates_8377-8380.</title>
        <authorList>
            <person name="Subbiah M."/>
            <person name="Call D."/>
        </authorList>
    </citation>
    <scope>NUCLEOTIDE SEQUENCE [LARGE SCALE GENOMIC DNA]</scope>
    <source>
        <strain evidence="2 3">8378wB3</strain>
    </source>
</reference>
<name>A0AAW9WWB3_ECOLX</name>
<feature type="chain" id="PRO_5043768478" description="Lipoprotein" evidence="1">
    <location>
        <begin position="21"/>
        <end position="127"/>
    </location>
</feature>
<proteinExistence type="predicted"/>